<reference evidence="10 11" key="1">
    <citation type="submission" date="2019-05" db="EMBL/GenBank/DDBJ databases">
        <title>Draft Whole-Genome sequence of the green sulfur bacterium Prosthecochloris vibrioformis DSM 260.</title>
        <authorList>
            <person name="Meyer T.E."/>
            <person name="Kyndt J.A."/>
        </authorList>
    </citation>
    <scope>NUCLEOTIDE SEQUENCE [LARGE SCALE GENOMIC DNA]</scope>
    <source>
        <strain evidence="10 11">DSM 260</strain>
    </source>
</reference>
<dbReference type="InterPro" id="IPR008254">
    <property type="entry name" value="Flavodoxin/NO_synth"/>
</dbReference>
<evidence type="ECO:0000256" key="5">
    <source>
        <dbReference type="ARBA" id="ARBA00022643"/>
    </source>
</evidence>
<dbReference type="Gene3D" id="3.40.50.360">
    <property type="match status" value="1"/>
</dbReference>
<dbReference type="InterPro" id="IPR029039">
    <property type="entry name" value="Flavoprotein-like_sf"/>
</dbReference>
<dbReference type="Pfam" id="PF00258">
    <property type="entry name" value="Flavodoxin_1"/>
    <property type="match status" value="1"/>
</dbReference>
<keyword evidence="11" id="KW-1185">Reference proteome</keyword>
<dbReference type="SUPFAM" id="SSF52218">
    <property type="entry name" value="Flavoproteins"/>
    <property type="match status" value="1"/>
</dbReference>
<comment type="cofactor">
    <cofactor evidence="1 8">
        <name>FMN</name>
        <dbReference type="ChEBI" id="CHEBI:58210"/>
    </cofactor>
</comment>
<dbReference type="PANTHER" id="PTHR42809">
    <property type="entry name" value="FLAVODOXIN 2"/>
    <property type="match status" value="1"/>
</dbReference>
<dbReference type="PANTHER" id="PTHR42809:SF1">
    <property type="entry name" value="FLAVODOXIN 1"/>
    <property type="match status" value="1"/>
</dbReference>
<dbReference type="EMBL" id="VDCI01000002">
    <property type="protein sequence ID" value="TNJ37232.1"/>
    <property type="molecule type" value="Genomic_DNA"/>
</dbReference>
<dbReference type="NCBIfam" id="NF006738">
    <property type="entry name" value="PRK09267.1-4"/>
    <property type="match status" value="1"/>
</dbReference>
<evidence type="ECO:0000256" key="4">
    <source>
        <dbReference type="ARBA" id="ARBA00022630"/>
    </source>
</evidence>
<keyword evidence="3 8" id="KW-0813">Transport</keyword>
<sequence length="166" mass="17676">MQPTGLFYGSSTGNTATAARDIAQALGNVTLHDIAETSADTLLSYSNIILGASTWGFGELQDDWQQFLPGMAELDLAGKTVALFGLGDQYSYSDVFLDAMGTIHDTVVACGATVVGAWPTDGYEFEASSAVKNGSFAGLALDADNQNDMTPQRIQQWTAQLTTMFR</sequence>
<dbReference type="InterPro" id="IPR001226">
    <property type="entry name" value="Flavodoxin_CS"/>
</dbReference>
<dbReference type="AlphaFoldDB" id="A0A5C4S288"/>
<dbReference type="NCBIfam" id="TIGR01752">
    <property type="entry name" value="flav_long"/>
    <property type="match status" value="1"/>
</dbReference>
<dbReference type="InterPro" id="IPR050619">
    <property type="entry name" value="Flavodoxin"/>
</dbReference>
<dbReference type="Proteomes" id="UP000309544">
    <property type="component" value="Unassembled WGS sequence"/>
</dbReference>
<dbReference type="GO" id="GO:0009055">
    <property type="term" value="F:electron transfer activity"/>
    <property type="evidence" value="ECO:0007669"/>
    <property type="project" value="UniProtKB-UniRule"/>
</dbReference>
<dbReference type="GO" id="GO:0010181">
    <property type="term" value="F:FMN binding"/>
    <property type="evidence" value="ECO:0007669"/>
    <property type="project" value="UniProtKB-UniRule"/>
</dbReference>
<feature type="domain" description="Flavodoxin-like" evidence="9">
    <location>
        <begin position="4"/>
        <end position="162"/>
    </location>
</feature>
<proteinExistence type="inferred from homology"/>
<organism evidence="10 11">
    <name type="scientific">Prosthecochloris vibrioformis</name>
    <name type="common">Chlorobium vibrioforme</name>
    <dbReference type="NCBI Taxonomy" id="1098"/>
    <lineage>
        <taxon>Bacteria</taxon>
        <taxon>Pseudomonadati</taxon>
        <taxon>Chlorobiota</taxon>
        <taxon>Chlorobiia</taxon>
        <taxon>Chlorobiales</taxon>
        <taxon>Chlorobiaceae</taxon>
        <taxon>Prosthecochloris</taxon>
    </lineage>
</organism>
<keyword evidence="5 8" id="KW-0288">FMN</keyword>
<evidence type="ECO:0000256" key="1">
    <source>
        <dbReference type="ARBA" id="ARBA00001917"/>
    </source>
</evidence>
<comment type="function">
    <text evidence="8">Low-potential electron donor to a number of redox enzymes.</text>
</comment>
<dbReference type="InterPro" id="IPR001094">
    <property type="entry name" value="Flavdoxin-like"/>
</dbReference>
<keyword evidence="6 8" id="KW-0249">Electron transport</keyword>
<evidence type="ECO:0000256" key="6">
    <source>
        <dbReference type="ARBA" id="ARBA00022982"/>
    </source>
</evidence>
<accession>A0A5C4S288</accession>
<dbReference type="NCBIfam" id="NF006739">
    <property type="entry name" value="PRK09267.1-5"/>
    <property type="match status" value="1"/>
</dbReference>
<evidence type="ECO:0000256" key="3">
    <source>
        <dbReference type="ARBA" id="ARBA00022448"/>
    </source>
</evidence>
<dbReference type="PIRSF" id="PIRSF038996">
    <property type="entry name" value="FldA"/>
    <property type="match status" value="1"/>
</dbReference>
<name>A0A5C4S288_PROVB</name>
<keyword evidence="7" id="KW-0535">Nitrogen fixation</keyword>
<evidence type="ECO:0000256" key="8">
    <source>
        <dbReference type="PIRNR" id="PIRNR038996"/>
    </source>
</evidence>
<dbReference type="InterPro" id="IPR010086">
    <property type="entry name" value="Flavodoxin_lc"/>
</dbReference>
<evidence type="ECO:0000256" key="7">
    <source>
        <dbReference type="ARBA" id="ARBA00023231"/>
    </source>
</evidence>
<protein>
    <recommendedName>
        <fullName evidence="8">Flavodoxin</fullName>
    </recommendedName>
</protein>
<dbReference type="PROSITE" id="PS50902">
    <property type="entry name" value="FLAVODOXIN_LIKE"/>
    <property type="match status" value="1"/>
</dbReference>
<dbReference type="PRINTS" id="PR00369">
    <property type="entry name" value="FLAVODOXIN"/>
</dbReference>
<comment type="caution">
    <text evidence="10">The sequence shown here is derived from an EMBL/GenBank/DDBJ whole genome shotgun (WGS) entry which is preliminary data.</text>
</comment>
<gene>
    <name evidence="10" type="ORF">FGF68_03140</name>
</gene>
<dbReference type="PROSITE" id="PS00201">
    <property type="entry name" value="FLAVODOXIN"/>
    <property type="match status" value="1"/>
</dbReference>
<evidence type="ECO:0000313" key="10">
    <source>
        <dbReference type="EMBL" id="TNJ37232.1"/>
    </source>
</evidence>
<dbReference type="RefSeq" id="WP_068866536.1">
    <property type="nucleotide sequence ID" value="NZ_VDCI01000002.1"/>
</dbReference>
<evidence type="ECO:0000256" key="2">
    <source>
        <dbReference type="ARBA" id="ARBA00005267"/>
    </source>
</evidence>
<comment type="similarity">
    <text evidence="2 8">Belongs to the flavodoxin family.</text>
</comment>
<keyword evidence="4 8" id="KW-0285">Flavoprotein</keyword>
<evidence type="ECO:0000259" key="9">
    <source>
        <dbReference type="PROSITE" id="PS50902"/>
    </source>
</evidence>
<evidence type="ECO:0000313" key="11">
    <source>
        <dbReference type="Proteomes" id="UP000309544"/>
    </source>
</evidence>